<evidence type="ECO:0000256" key="1">
    <source>
        <dbReference type="ARBA" id="ARBA00022837"/>
    </source>
</evidence>
<dbReference type="Gene3D" id="1.10.238.10">
    <property type="entry name" value="EF-hand"/>
    <property type="match status" value="1"/>
</dbReference>
<evidence type="ECO:0000313" key="4">
    <source>
        <dbReference type="Proteomes" id="UP001176961"/>
    </source>
</evidence>
<dbReference type="PROSITE" id="PS00018">
    <property type="entry name" value="EF_HAND_1"/>
    <property type="match status" value="3"/>
</dbReference>
<feature type="domain" description="EF-hand" evidence="2">
    <location>
        <begin position="69"/>
        <end position="104"/>
    </location>
</feature>
<dbReference type="EMBL" id="CATQJL010000316">
    <property type="protein sequence ID" value="CAJ0607342.1"/>
    <property type="molecule type" value="Genomic_DNA"/>
</dbReference>
<dbReference type="SUPFAM" id="SSF47473">
    <property type="entry name" value="EF-hand"/>
    <property type="match status" value="1"/>
</dbReference>
<dbReference type="PROSITE" id="PS50222">
    <property type="entry name" value="EF_HAND_2"/>
    <property type="match status" value="2"/>
</dbReference>
<evidence type="ECO:0000313" key="3">
    <source>
        <dbReference type="EMBL" id="CAJ0607342.1"/>
    </source>
</evidence>
<dbReference type="AlphaFoldDB" id="A0AA36MFD3"/>
<comment type="caution">
    <text evidence="3">The sequence shown here is derived from an EMBL/GenBank/DDBJ whole genome shotgun (WGS) entry which is preliminary data.</text>
</comment>
<gene>
    <name evidence="3" type="ORF">CYNAS_LOCUS19325</name>
</gene>
<feature type="domain" description="EF-hand" evidence="2">
    <location>
        <begin position="117"/>
        <end position="144"/>
    </location>
</feature>
<evidence type="ECO:0000259" key="2">
    <source>
        <dbReference type="PROSITE" id="PS50222"/>
    </source>
</evidence>
<reference evidence="3" key="1">
    <citation type="submission" date="2023-07" db="EMBL/GenBank/DDBJ databases">
        <authorList>
            <consortium name="CYATHOMIX"/>
        </authorList>
    </citation>
    <scope>NUCLEOTIDE SEQUENCE</scope>
    <source>
        <strain evidence="3">N/A</strain>
    </source>
</reference>
<organism evidence="3 4">
    <name type="scientific">Cylicocyclus nassatus</name>
    <name type="common">Nematode worm</name>
    <dbReference type="NCBI Taxonomy" id="53992"/>
    <lineage>
        <taxon>Eukaryota</taxon>
        <taxon>Metazoa</taxon>
        <taxon>Ecdysozoa</taxon>
        <taxon>Nematoda</taxon>
        <taxon>Chromadorea</taxon>
        <taxon>Rhabditida</taxon>
        <taxon>Rhabditina</taxon>
        <taxon>Rhabditomorpha</taxon>
        <taxon>Strongyloidea</taxon>
        <taxon>Strongylidae</taxon>
        <taxon>Cylicocyclus</taxon>
    </lineage>
</organism>
<keyword evidence="1" id="KW-0106">Calcium</keyword>
<proteinExistence type="predicted"/>
<dbReference type="InterPro" id="IPR018247">
    <property type="entry name" value="EF_Hand_1_Ca_BS"/>
</dbReference>
<dbReference type="InterPro" id="IPR011992">
    <property type="entry name" value="EF-hand-dom_pair"/>
</dbReference>
<sequence length="201" mass="23602">MVKSSIGELEAKYPDVDPFLLRKWERIFSMFFDRNASHQIDRGDFYLVIRKVKDIYGAESEQTDFARKTLTTLWENLCKTADSDNDQSVSIDEWIKFLKSSTKSEEMQWFTDYRTFMFQLFDVSCDNLLDIEEYIDGMNVYGVKRPEAKEAFQKFAVDASGKNVPVVSKEMWARHFYDLFYSTDKNALGNHLFGVSDFQEN</sequence>
<dbReference type="Proteomes" id="UP001176961">
    <property type="component" value="Unassembled WGS sequence"/>
</dbReference>
<accession>A0AA36MFD3</accession>
<dbReference type="InterPro" id="IPR002048">
    <property type="entry name" value="EF_hand_dom"/>
</dbReference>
<name>A0AA36MFD3_CYLNA</name>
<protein>
    <recommendedName>
        <fullName evidence="2">EF-hand domain-containing protein</fullName>
    </recommendedName>
</protein>
<dbReference type="GO" id="GO:0005509">
    <property type="term" value="F:calcium ion binding"/>
    <property type="evidence" value="ECO:0007669"/>
    <property type="project" value="InterPro"/>
</dbReference>
<keyword evidence="4" id="KW-1185">Reference proteome</keyword>